<accession>D6QY64</accession>
<sequence length="98" mass="10498">VPCTTIPLPHTTSSPSSLDPHHWTLPLMAQPSNWTVRRPLITALELEMLTVLSIGTSRSLLELPAHLQAGFAGASGTISIKRSQMALLTTLMSSPVKS</sequence>
<dbReference type="GO" id="GO:0019028">
    <property type="term" value="C:viral capsid"/>
    <property type="evidence" value="ECO:0007669"/>
    <property type="project" value="UniProtKB-KW"/>
</dbReference>
<keyword evidence="2" id="KW-0946">Virion</keyword>
<evidence type="ECO:0000256" key="1">
    <source>
        <dbReference type="SAM" id="MobiDB-lite"/>
    </source>
</evidence>
<evidence type="ECO:0000313" key="2">
    <source>
        <dbReference type="EMBL" id="ADG26750.1"/>
    </source>
</evidence>
<name>D6QY64_9VIRU</name>
<reference evidence="2" key="1">
    <citation type="submission" date="2010-03" db="EMBL/GenBank/DDBJ databases">
        <title>PCR detection of fish nodavirus from Asian sea bass, Lates calcarifer.</title>
        <authorList>
            <person name="Shetty M."/>
            <person name="Banerjee D."/>
            <person name="Bhowmick P.P."/>
            <person name="Mohammed A.H."/>
            <person name="Karunasagar I."/>
            <person name="Karunasagar I."/>
        </authorList>
    </citation>
    <scope>NUCLEOTIDE SEQUENCE</scope>
    <source>
        <strain evidence="2">LCNV</strain>
    </source>
</reference>
<feature type="region of interest" description="Disordered" evidence="1">
    <location>
        <begin position="1"/>
        <end position="21"/>
    </location>
</feature>
<dbReference type="EMBL" id="HM017076">
    <property type="protein sequence ID" value="ADG26750.1"/>
    <property type="molecule type" value="Genomic_RNA"/>
</dbReference>
<keyword evidence="2" id="KW-0167">Capsid protein</keyword>
<proteinExistence type="predicted"/>
<protein>
    <submittedName>
        <fullName evidence="2">Coat protein</fullName>
    </submittedName>
</protein>
<feature type="compositionally biased region" description="Low complexity" evidence="1">
    <location>
        <begin position="1"/>
        <end position="18"/>
    </location>
</feature>
<feature type="non-terminal residue" evidence="2">
    <location>
        <position position="1"/>
    </location>
</feature>
<organism evidence="2">
    <name type="scientific">Betanodavirus LCNV</name>
    <dbReference type="NCBI Taxonomy" id="760216"/>
    <lineage>
        <taxon>Viruses</taxon>
        <taxon>Riboviria</taxon>
        <taxon>Orthornavirae</taxon>
        <taxon>Kitrinoviricota</taxon>
        <taxon>Magsaviricetes</taxon>
        <taxon>Nodamuvirales</taxon>
        <taxon>Nodaviridae</taxon>
        <taxon>Betanodavirus</taxon>
    </lineage>
</organism>
<feature type="non-terminal residue" evidence="2">
    <location>
        <position position="98"/>
    </location>
</feature>